<sequence length="390" mass="43431">MISKHLVFVYGTRPELIKLAPLILTSRRNSTFKVTVVSSGQQGKTLSALEKCFKIHPDFELSIERRQLSLVELAASMFPFFGRVLDDLAVDHPPIDAVVVHGDTTTALVAAQVAALDSIPVVHVEAGLRSFNRNSPFPEEINRRIIGVLATLHLAPTEIAAQNLWAERISRQSVHVTGNTIVDSLRMVDRDTNLPTNISRIVSAHRILLVTFHRRENWAHLTDFCHTLKNIADNNPDWRIVFVVHTNPKLEETVNAHLGGNKRIILLPPLPYHQFVALEKAASIIITDSGGIQEEAAILSKPVLCIRSVTERVEAVEAGFVRLVGLNSANIITAFHEAAARISPPADEHREVGFSEYSDCSPSQVSFKIIDRFIEQNQKSGMRDLNERLR</sequence>
<dbReference type="GO" id="GO:0008761">
    <property type="term" value="F:UDP-N-acetylglucosamine 2-epimerase activity"/>
    <property type="evidence" value="ECO:0007669"/>
    <property type="project" value="UniProtKB-EC"/>
</dbReference>
<evidence type="ECO:0000313" key="6">
    <source>
        <dbReference type="EMBL" id="MBI9001189.1"/>
    </source>
</evidence>
<evidence type="ECO:0000259" key="5">
    <source>
        <dbReference type="Pfam" id="PF02350"/>
    </source>
</evidence>
<keyword evidence="1 4" id="KW-0413">Isomerase</keyword>
<protein>
    <recommendedName>
        <fullName evidence="3">UDP-N-acetylglucosamine 2-epimerase (non-hydrolyzing)</fullName>
        <ecNumber evidence="3">5.1.3.14</ecNumber>
    </recommendedName>
</protein>
<dbReference type="SUPFAM" id="SSF53756">
    <property type="entry name" value="UDP-Glycosyltransferase/glycogen phosphorylase"/>
    <property type="match status" value="1"/>
</dbReference>
<keyword evidence="7" id="KW-1185">Reference proteome</keyword>
<dbReference type="PANTHER" id="PTHR43174:SF2">
    <property type="entry name" value="UDP-N-ACETYLGLUCOSAMINE 2-EPIMERASE"/>
    <property type="match status" value="1"/>
</dbReference>
<evidence type="ECO:0000256" key="3">
    <source>
        <dbReference type="ARBA" id="ARBA00038858"/>
    </source>
</evidence>
<dbReference type="Proteomes" id="UP000625574">
    <property type="component" value="Unassembled WGS sequence"/>
</dbReference>
<evidence type="ECO:0000256" key="4">
    <source>
        <dbReference type="RuleBase" id="RU003513"/>
    </source>
</evidence>
<dbReference type="NCBIfam" id="TIGR00236">
    <property type="entry name" value="wecB"/>
    <property type="match status" value="1"/>
</dbReference>
<dbReference type="EC" id="5.1.3.14" evidence="3"/>
<comment type="caution">
    <text evidence="6">The sequence shown here is derived from an EMBL/GenBank/DDBJ whole genome shotgun (WGS) entry which is preliminary data.</text>
</comment>
<feature type="domain" description="UDP-N-acetylglucosamine 2-epimerase" evidence="5">
    <location>
        <begin position="27"/>
        <end position="341"/>
    </location>
</feature>
<dbReference type="RefSeq" id="WP_198736655.1">
    <property type="nucleotide sequence ID" value="NZ_JAEIOT010000011.1"/>
</dbReference>
<organism evidence="6 7">
    <name type="scientific">Corynebacterium marambiense</name>
    <dbReference type="NCBI Taxonomy" id="2765364"/>
    <lineage>
        <taxon>Bacteria</taxon>
        <taxon>Bacillati</taxon>
        <taxon>Actinomycetota</taxon>
        <taxon>Actinomycetes</taxon>
        <taxon>Mycobacteriales</taxon>
        <taxon>Corynebacteriaceae</taxon>
        <taxon>Corynebacterium</taxon>
    </lineage>
</organism>
<dbReference type="EMBL" id="JAEIOT010000011">
    <property type="protein sequence ID" value="MBI9001189.1"/>
    <property type="molecule type" value="Genomic_DNA"/>
</dbReference>
<dbReference type="InterPro" id="IPR003331">
    <property type="entry name" value="UDP_GlcNAc_Epimerase_2_dom"/>
</dbReference>
<accession>A0ABS0VY05</accession>
<name>A0ABS0VY05_9CORY</name>
<evidence type="ECO:0000256" key="2">
    <source>
        <dbReference type="ARBA" id="ARBA00038209"/>
    </source>
</evidence>
<dbReference type="CDD" id="cd03786">
    <property type="entry name" value="GTB_UDP-GlcNAc_2-Epimerase"/>
    <property type="match status" value="1"/>
</dbReference>
<proteinExistence type="inferred from homology"/>
<dbReference type="PANTHER" id="PTHR43174">
    <property type="entry name" value="UDP-N-ACETYLGLUCOSAMINE 2-EPIMERASE"/>
    <property type="match status" value="1"/>
</dbReference>
<dbReference type="Gene3D" id="3.40.50.2000">
    <property type="entry name" value="Glycogen Phosphorylase B"/>
    <property type="match status" value="2"/>
</dbReference>
<evidence type="ECO:0000313" key="7">
    <source>
        <dbReference type="Proteomes" id="UP000625574"/>
    </source>
</evidence>
<dbReference type="InterPro" id="IPR029767">
    <property type="entry name" value="WecB-like"/>
</dbReference>
<dbReference type="Pfam" id="PF02350">
    <property type="entry name" value="Epimerase_2"/>
    <property type="match status" value="1"/>
</dbReference>
<reference evidence="6 7" key="1">
    <citation type="submission" date="2020-12" db="EMBL/GenBank/DDBJ databases">
        <title>Genome public.</title>
        <authorList>
            <person name="Sun Q."/>
        </authorList>
    </citation>
    <scope>NUCLEOTIDE SEQUENCE [LARGE SCALE GENOMIC DNA]</scope>
    <source>
        <strain evidence="6 7">CCM 8864</strain>
    </source>
</reference>
<comment type="similarity">
    <text evidence="2 4">Belongs to the UDP-N-acetylglucosamine 2-epimerase family.</text>
</comment>
<evidence type="ECO:0000256" key="1">
    <source>
        <dbReference type="ARBA" id="ARBA00023235"/>
    </source>
</evidence>
<gene>
    <name evidence="6" type="primary">wecB</name>
    <name evidence="6" type="ORF">JDV76_09465</name>
</gene>